<evidence type="ECO:0008006" key="3">
    <source>
        <dbReference type="Google" id="ProtNLM"/>
    </source>
</evidence>
<accession>A0A1H6DTP4</accession>
<dbReference type="Proteomes" id="UP000236723">
    <property type="component" value="Unassembled WGS sequence"/>
</dbReference>
<reference evidence="2" key="1">
    <citation type="submission" date="2016-10" db="EMBL/GenBank/DDBJ databases">
        <authorList>
            <person name="Varghese N."/>
            <person name="Submissions S."/>
        </authorList>
    </citation>
    <scope>NUCLEOTIDE SEQUENCE [LARGE SCALE GENOMIC DNA]</scope>
    <source>
        <strain evidence="2">DSM 43163</strain>
    </source>
</reference>
<organism evidence="1 2">
    <name type="scientific">Thermomonospora echinospora</name>
    <dbReference type="NCBI Taxonomy" id="1992"/>
    <lineage>
        <taxon>Bacteria</taxon>
        <taxon>Bacillati</taxon>
        <taxon>Actinomycetota</taxon>
        <taxon>Actinomycetes</taxon>
        <taxon>Streptosporangiales</taxon>
        <taxon>Thermomonosporaceae</taxon>
        <taxon>Thermomonospora</taxon>
    </lineage>
</organism>
<dbReference type="OrthoDB" id="9795624at2"/>
<gene>
    <name evidence="1" type="ORF">SAMN04489712_12146</name>
</gene>
<evidence type="ECO:0000313" key="2">
    <source>
        <dbReference type="Proteomes" id="UP000236723"/>
    </source>
</evidence>
<name>A0A1H6DTP4_9ACTN</name>
<dbReference type="RefSeq" id="WP_103943333.1">
    <property type="nucleotide sequence ID" value="NZ_FNVO01000021.1"/>
</dbReference>
<proteinExistence type="predicted"/>
<dbReference type="InterPro" id="IPR038607">
    <property type="entry name" value="PhoD-like_sf"/>
</dbReference>
<keyword evidence="2" id="KW-1185">Reference proteome</keyword>
<dbReference type="Gene3D" id="3.60.21.70">
    <property type="entry name" value="PhoD-like phosphatase"/>
    <property type="match status" value="1"/>
</dbReference>
<sequence length="807" mass="87231">MTPPAPPDRPDWSLANRLEGLPLVLAGPIVREVTEQSVTVWVAMKAAYTAVRLSVYEDPEGKRAPVAAGGRDPVRLGENLYLVAVTAAASQPLQAGTVYYYDLDFGGRTLTTRGVVSNASDPAARSAVLAYGGDKLPSFALPPADLARLRVLHGSCRKTHGPGFDAMPTVDHLIGRSRGDVTSGNPWALIRPHLLLLTGDQIYADDVSDVMLALATDAGDVLLGKDWVERLPGAAGNRRPAELAPGSRAQLTLDAGFTSGVPNADTAKSHLLGFGEFAATYLFGWSDTLWPATAPGIGPVEERESTWHMRGAVDRVRRALANVIVYTAHDDHEVTDDWNLNREWCYRVYGDGGARKPSELALRVLTNAMSAMAVFQSWGNVPGRFAADQPGGLLLAAMVERAAAPSDKTAIDKVARLAGVPLGPPPVPSGGRAVAAELPRDPRALRHDYVLTWPGRPFEVIVLDPRTRRGFEAGPLAPPAVLSDAAIEEQIPGGVGPHVTFVVLGGPLLGVPWIEEQQAARADADAVWQDDVEAPGLRPRTFHRLLGRLAKRSHRIIVLSGDVHYGFGILASLWINRPFGDPASLPAPRRVDLVQFTASSFKHQGQGWRSTASLHQDGYEPSPTLGLELGHNPWDWAGWSERLYGQDFSTGKPGSVWQSSLHEAAPARADVTDRGTLLRIYRPEDWRYRLHYLPGARSEPPITITPLQRPPTDAPPEEQLRYQRAAGRAVDTNARNRTGKQIVGVNNLGEISFAPGSDPADIPLQVSQRLYWAVDATGVPAQQTVYAVTLDPTDDSTVPGQVWEARK</sequence>
<dbReference type="EMBL" id="FNVO01000021">
    <property type="protein sequence ID" value="SEG87965.1"/>
    <property type="molecule type" value="Genomic_DNA"/>
</dbReference>
<dbReference type="PANTHER" id="PTHR37031">
    <property type="entry name" value="METALLOPHOSPHATASE BINDING DOMAIN PROTEIN"/>
    <property type="match status" value="1"/>
</dbReference>
<dbReference type="PANTHER" id="PTHR37031:SF2">
    <property type="entry name" value="PHOD-LIKE PHOSPHATASE METALLOPHOSPHATASE DOMAIN-CONTAINING PROTEIN"/>
    <property type="match status" value="1"/>
</dbReference>
<protein>
    <recommendedName>
        <fullName evidence="3">PhoD-like phosphatase</fullName>
    </recommendedName>
</protein>
<dbReference type="AlphaFoldDB" id="A0A1H6DTP4"/>
<evidence type="ECO:0000313" key="1">
    <source>
        <dbReference type="EMBL" id="SEG87965.1"/>
    </source>
</evidence>